<dbReference type="AlphaFoldDB" id="A0A6L2P7R8"/>
<evidence type="ECO:0000256" key="1">
    <source>
        <dbReference type="ARBA" id="ARBA00023157"/>
    </source>
</evidence>
<comment type="caution">
    <text evidence="4">The sequence shown here is derived from an EMBL/GenBank/DDBJ whole genome shotgun (WGS) entry which is preliminary data.</text>
</comment>
<dbReference type="Pfam" id="PF26080">
    <property type="entry name" value="CUB_animal"/>
    <property type="match status" value="1"/>
</dbReference>
<gene>
    <name evidence="4" type="ORF">Cfor_12524</name>
</gene>
<name>A0A6L2P7R8_COPFO</name>
<dbReference type="PROSITE" id="PS01180">
    <property type="entry name" value="CUB"/>
    <property type="match status" value="1"/>
</dbReference>
<dbReference type="FunCoup" id="A0A6L2P7R8">
    <property type="interactions" value="1"/>
</dbReference>
<dbReference type="InterPro" id="IPR035914">
    <property type="entry name" value="Sperma_CUB_dom_sf"/>
</dbReference>
<evidence type="ECO:0000259" key="3">
    <source>
        <dbReference type="PROSITE" id="PS01180"/>
    </source>
</evidence>
<evidence type="ECO:0000256" key="2">
    <source>
        <dbReference type="PROSITE-ProRule" id="PRU00059"/>
    </source>
</evidence>
<dbReference type="PANTHER" id="PTHR33236">
    <property type="entry name" value="INTRAFLAGELLAR TRANSPORT PROTEIN 122 FAMILY PROTEIN-RELATED"/>
    <property type="match status" value="1"/>
</dbReference>
<feature type="domain" description="CUB" evidence="3">
    <location>
        <begin position="30"/>
        <end position="148"/>
    </location>
</feature>
<organism evidence="4 5">
    <name type="scientific">Coptotermes formosanus</name>
    <name type="common">Formosan subterranean termite</name>
    <dbReference type="NCBI Taxonomy" id="36987"/>
    <lineage>
        <taxon>Eukaryota</taxon>
        <taxon>Metazoa</taxon>
        <taxon>Ecdysozoa</taxon>
        <taxon>Arthropoda</taxon>
        <taxon>Hexapoda</taxon>
        <taxon>Insecta</taxon>
        <taxon>Pterygota</taxon>
        <taxon>Neoptera</taxon>
        <taxon>Polyneoptera</taxon>
        <taxon>Dictyoptera</taxon>
        <taxon>Blattodea</taxon>
        <taxon>Blattoidea</taxon>
        <taxon>Termitoidae</taxon>
        <taxon>Rhinotermitidae</taxon>
        <taxon>Coptotermes</taxon>
    </lineage>
</organism>
<evidence type="ECO:0000313" key="5">
    <source>
        <dbReference type="Proteomes" id="UP000502823"/>
    </source>
</evidence>
<keyword evidence="5" id="KW-1185">Reference proteome</keyword>
<sequence length="263" mass="29415">MSIGICADVRLNKIERSLTMHVVPTVTATCGTDIANNITYFVSPLFPALSRDAAVCSVKIQKVDPSVSQLRLDFIHFNLGQPNRRTGVCDSDVFIMSGPATEQLKLCGQNSGQHVYYDVENVKDPVSIVMNLTDNNLFRMWEIKITQIEFSERAPAGCRQYYQGNSGIIQTMNFAVNGRHLADQDYTICMRQEEGMCSIAYEPCDENSFKIGPPVLSGENGVSMLKLRCRYFVLVTKMNGAPTQMLGQEMVQWETAETVMTRL</sequence>
<evidence type="ECO:0000313" key="4">
    <source>
        <dbReference type="EMBL" id="GFG28139.1"/>
    </source>
</evidence>
<dbReference type="SUPFAM" id="SSF49854">
    <property type="entry name" value="Spermadhesin, CUB domain"/>
    <property type="match status" value="1"/>
</dbReference>
<dbReference type="Gene3D" id="2.60.120.290">
    <property type="entry name" value="Spermadhesin, CUB domain"/>
    <property type="match status" value="1"/>
</dbReference>
<accession>A0A6L2P7R8</accession>
<dbReference type="InterPro" id="IPR000859">
    <property type="entry name" value="CUB_dom"/>
</dbReference>
<reference evidence="5" key="1">
    <citation type="submission" date="2020-01" db="EMBL/GenBank/DDBJ databases">
        <title>Draft genome sequence of the Termite Coptotermes fromosanus.</title>
        <authorList>
            <person name="Itakura S."/>
            <person name="Yosikawa Y."/>
            <person name="Umezawa K."/>
        </authorList>
    </citation>
    <scope>NUCLEOTIDE SEQUENCE [LARGE SCALE GENOMIC DNA]</scope>
</reference>
<dbReference type="Proteomes" id="UP000502823">
    <property type="component" value="Unassembled WGS sequence"/>
</dbReference>
<comment type="caution">
    <text evidence="2">Lacks conserved residue(s) required for the propagation of feature annotation.</text>
</comment>
<proteinExistence type="predicted"/>
<protein>
    <recommendedName>
        <fullName evidence="3">CUB domain-containing protein</fullName>
    </recommendedName>
</protein>
<keyword evidence="1" id="KW-1015">Disulfide bond</keyword>
<dbReference type="PANTHER" id="PTHR33236:SF4">
    <property type="entry name" value="CUB DOMAIN-CONTAINING PROTEIN"/>
    <property type="match status" value="1"/>
</dbReference>
<dbReference type="InterPro" id="IPR058698">
    <property type="entry name" value="CUB_metazoa"/>
</dbReference>
<dbReference type="InParanoid" id="A0A6L2P7R8"/>
<dbReference type="OrthoDB" id="6344756at2759"/>
<dbReference type="EMBL" id="BLKM01000011">
    <property type="protein sequence ID" value="GFG28139.1"/>
    <property type="molecule type" value="Genomic_DNA"/>
</dbReference>